<keyword evidence="1" id="KW-0472">Membrane</keyword>
<reference evidence="2" key="1">
    <citation type="submission" date="2020-05" db="UniProtKB">
        <authorList>
            <consortium name="EnsemblMetazoa"/>
        </authorList>
    </citation>
    <scope>IDENTIFICATION</scope>
    <source>
        <strain evidence="2">TTRI</strain>
    </source>
</reference>
<accession>A0A1A9V3D2</accession>
<evidence type="ECO:0000256" key="1">
    <source>
        <dbReference type="SAM" id="Phobius"/>
    </source>
</evidence>
<keyword evidence="1" id="KW-1133">Transmembrane helix</keyword>
<keyword evidence="1" id="KW-0812">Transmembrane</keyword>
<name>A0A1A9V3D2_GLOAU</name>
<dbReference type="VEuPathDB" id="VectorBase:GAUT024385"/>
<feature type="transmembrane region" description="Helical" evidence="1">
    <location>
        <begin position="74"/>
        <end position="93"/>
    </location>
</feature>
<evidence type="ECO:0000313" key="2">
    <source>
        <dbReference type="EnsemblMetazoa" id="GAUT024385-PA"/>
    </source>
</evidence>
<organism evidence="2 3">
    <name type="scientific">Glossina austeni</name>
    <name type="common">Savannah tsetse fly</name>
    <dbReference type="NCBI Taxonomy" id="7395"/>
    <lineage>
        <taxon>Eukaryota</taxon>
        <taxon>Metazoa</taxon>
        <taxon>Ecdysozoa</taxon>
        <taxon>Arthropoda</taxon>
        <taxon>Hexapoda</taxon>
        <taxon>Insecta</taxon>
        <taxon>Pterygota</taxon>
        <taxon>Neoptera</taxon>
        <taxon>Endopterygota</taxon>
        <taxon>Diptera</taxon>
        <taxon>Brachycera</taxon>
        <taxon>Muscomorpha</taxon>
        <taxon>Hippoboscoidea</taxon>
        <taxon>Glossinidae</taxon>
        <taxon>Glossina</taxon>
    </lineage>
</organism>
<proteinExistence type="predicted"/>
<keyword evidence="3" id="KW-1185">Reference proteome</keyword>
<dbReference type="EnsemblMetazoa" id="GAUT024385-RA">
    <property type="protein sequence ID" value="GAUT024385-PA"/>
    <property type="gene ID" value="GAUT024385"/>
</dbReference>
<sequence length="109" mass="12603">MHIRFKSFKLYIHLQSSQSSQQLSAMTIVSTDCDATSKRFALKPLETTLKPVFVRLCDPYSPHKKNVLFVLRKLFFTATFKPVLVIVAITAALTKRTDWLPMETKLWKN</sequence>
<evidence type="ECO:0000313" key="3">
    <source>
        <dbReference type="Proteomes" id="UP000078200"/>
    </source>
</evidence>
<dbReference type="Proteomes" id="UP000078200">
    <property type="component" value="Unassembled WGS sequence"/>
</dbReference>
<protein>
    <submittedName>
        <fullName evidence="2">Uncharacterized protein</fullName>
    </submittedName>
</protein>
<dbReference type="AlphaFoldDB" id="A0A1A9V3D2"/>